<evidence type="ECO:0000313" key="3">
    <source>
        <dbReference type="EMBL" id="CAG8976269.1"/>
    </source>
</evidence>
<dbReference type="AlphaFoldDB" id="A0A9N9LPX7"/>
<evidence type="ECO:0000313" key="4">
    <source>
        <dbReference type="Proteomes" id="UP000701801"/>
    </source>
</evidence>
<protein>
    <submittedName>
        <fullName evidence="3">Uncharacterized protein</fullName>
    </submittedName>
</protein>
<feature type="compositionally biased region" description="Polar residues" evidence="2">
    <location>
        <begin position="233"/>
        <end position="271"/>
    </location>
</feature>
<feature type="coiled-coil region" evidence="1">
    <location>
        <begin position="39"/>
        <end position="84"/>
    </location>
</feature>
<name>A0A9N9LPX7_9HELO</name>
<dbReference type="EMBL" id="CAJVRM010000170">
    <property type="protein sequence ID" value="CAG8976269.1"/>
    <property type="molecule type" value="Genomic_DNA"/>
</dbReference>
<evidence type="ECO:0000256" key="2">
    <source>
        <dbReference type="SAM" id="MobiDB-lite"/>
    </source>
</evidence>
<dbReference type="OrthoDB" id="10344414at2759"/>
<sequence length="335" mass="36622">MADGIGRQDDGLVDSTTGPVSPRAMDSLSRQSNPILGTLMTLFSQLEQREKERDRTEQDLRQRIANLENQLNSIHGTCTQLEQKVDAAAHDFERISLFTTTNTTAEGERHRKTTSDSDDTLASNTDASSISSSENVYQSKALTEHSGTSKVFYKKPRPTPEDICFAPHPNTNKNTTFAVSKNTNPTRAPPVTPKFPEDYMTTIPNQVPDNRRLFCTPIEEDGMEGDMQVITSASSNSTSLFGKTPVSSVRGNESRSPGPSPVSHTKNTSNRRVVHSVSNNIEAIEASIINPMQSKSAKRPSTSQDPLASQLPKRAKRSKPYDAPVFSPSSPSSSP</sequence>
<feature type="compositionally biased region" description="Polar residues" evidence="2">
    <location>
        <begin position="177"/>
        <end position="186"/>
    </location>
</feature>
<keyword evidence="1" id="KW-0175">Coiled coil</keyword>
<dbReference type="Proteomes" id="UP000701801">
    <property type="component" value="Unassembled WGS sequence"/>
</dbReference>
<feature type="region of interest" description="Disordered" evidence="2">
    <location>
        <begin position="286"/>
        <end position="335"/>
    </location>
</feature>
<feature type="region of interest" description="Disordered" evidence="2">
    <location>
        <begin position="177"/>
        <end position="197"/>
    </location>
</feature>
<keyword evidence="4" id="KW-1185">Reference proteome</keyword>
<accession>A0A9N9LPX7</accession>
<reference evidence="3" key="1">
    <citation type="submission" date="2021-07" db="EMBL/GenBank/DDBJ databases">
        <authorList>
            <person name="Durling M."/>
        </authorList>
    </citation>
    <scope>NUCLEOTIDE SEQUENCE</scope>
</reference>
<feature type="region of interest" description="Disordered" evidence="2">
    <location>
        <begin position="233"/>
        <end position="273"/>
    </location>
</feature>
<gene>
    <name evidence="3" type="ORF">HYALB_00012460</name>
</gene>
<feature type="compositionally biased region" description="Basic and acidic residues" evidence="2">
    <location>
        <begin position="106"/>
        <end position="115"/>
    </location>
</feature>
<organism evidence="3 4">
    <name type="scientific">Hymenoscyphus albidus</name>
    <dbReference type="NCBI Taxonomy" id="595503"/>
    <lineage>
        <taxon>Eukaryota</taxon>
        <taxon>Fungi</taxon>
        <taxon>Dikarya</taxon>
        <taxon>Ascomycota</taxon>
        <taxon>Pezizomycotina</taxon>
        <taxon>Leotiomycetes</taxon>
        <taxon>Helotiales</taxon>
        <taxon>Helotiaceae</taxon>
        <taxon>Hymenoscyphus</taxon>
    </lineage>
</organism>
<proteinExistence type="predicted"/>
<feature type="compositionally biased region" description="Basic and acidic residues" evidence="2">
    <location>
        <begin position="1"/>
        <end position="10"/>
    </location>
</feature>
<feature type="compositionally biased region" description="Polar residues" evidence="2">
    <location>
        <begin position="291"/>
        <end position="307"/>
    </location>
</feature>
<feature type="region of interest" description="Disordered" evidence="2">
    <location>
        <begin position="1"/>
        <end position="32"/>
    </location>
</feature>
<feature type="region of interest" description="Disordered" evidence="2">
    <location>
        <begin position="101"/>
        <end position="134"/>
    </location>
</feature>
<comment type="caution">
    <text evidence="3">The sequence shown here is derived from an EMBL/GenBank/DDBJ whole genome shotgun (WGS) entry which is preliminary data.</text>
</comment>
<evidence type="ECO:0000256" key="1">
    <source>
        <dbReference type="SAM" id="Coils"/>
    </source>
</evidence>